<sequence>MKLLLLSEITLNPRKSRVYFRVIVVVYLFTVALIACSSVFNAVKMVLIALVTVFTWPELINQNPCYFISEMAYRNKKWQLTCNNGTVQEWEQLTILFSNPVFQLIRMTINNQTKLITLFNDQITEDQLRQLHLLSA</sequence>
<name>A0A0W1AJA5_9GAMM</name>
<keyword evidence="1" id="KW-0812">Transmembrane</keyword>
<dbReference type="PATRIC" id="fig|45076.6.peg.781"/>
<feature type="transmembrane region" description="Helical" evidence="1">
    <location>
        <begin position="20"/>
        <end position="40"/>
    </location>
</feature>
<accession>A0A0W1AJA5</accession>
<dbReference type="STRING" id="45076.Lwor_0713"/>
<keyword evidence="1" id="KW-1133">Transmembrane helix</keyword>
<reference evidence="2 3" key="1">
    <citation type="submission" date="2015-11" db="EMBL/GenBank/DDBJ databases">
        <title>Genomic analysis of 38 Legionella species identifies large and diverse effector repertoires.</title>
        <authorList>
            <person name="Burstein D."/>
            <person name="Amaro F."/>
            <person name="Zusman T."/>
            <person name="Lifshitz Z."/>
            <person name="Cohen O."/>
            <person name="Gilbert J.A."/>
            <person name="Pupko T."/>
            <person name="Shuman H.A."/>
            <person name="Segal G."/>
        </authorList>
    </citation>
    <scope>NUCLEOTIDE SEQUENCE [LARGE SCALE GENOMIC DNA]</scope>
    <source>
        <strain evidence="2 3">ATCC 49508</strain>
    </source>
</reference>
<dbReference type="Proteomes" id="UP000054662">
    <property type="component" value="Unassembled WGS sequence"/>
</dbReference>
<dbReference type="AlphaFoldDB" id="A0A0W1AJA5"/>
<evidence type="ECO:0000256" key="1">
    <source>
        <dbReference type="SAM" id="Phobius"/>
    </source>
</evidence>
<keyword evidence="1" id="KW-0472">Membrane</keyword>
<keyword evidence="3" id="KW-1185">Reference proteome</keyword>
<evidence type="ECO:0008006" key="4">
    <source>
        <dbReference type="Google" id="ProtNLM"/>
    </source>
</evidence>
<evidence type="ECO:0000313" key="2">
    <source>
        <dbReference type="EMBL" id="KTD81436.1"/>
    </source>
</evidence>
<dbReference type="RefSeq" id="WP_058492544.1">
    <property type="nucleotide sequence ID" value="NZ_CBCRUR010000010.1"/>
</dbReference>
<proteinExistence type="predicted"/>
<gene>
    <name evidence="2" type="ORF">Lwor_0713</name>
</gene>
<evidence type="ECO:0000313" key="3">
    <source>
        <dbReference type="Proteomes" id="UP000054662"/>
    </source>
</evidence>
<protein>
    <recommendedName>
        <fullName evidence="4">Transmembrane protein</fullName>
    </recommendedName>
</protein>
<comment type="caution">
    <text evidence="2">The sequence shown here is derived from an EMBL/GenBank/DDBJ whole genome shotgun (WGS) entry which is preliminary data.</text>
</comment>
<organism evidence="2 3">
    <name type="scientific">Legionella worsleiensis</name>
    <dbReference type="NCBI Taxonomy" id="45076"/>
    <lineage>
        <taxon>Bacteria</taxon>
        <taxon>Pseudomonadati</taxon>
        <taxon>Pseudomonadota</taxon>
        <taxon>Gammaproteobacteria</taxon>
        <taxon>Legionellales</taxon>
        <taxon>Legionellaceae</taxon>
        <taxon>Legionella</taxon>
    </lineage>
</organism>
<dbReference type="EMBL" id="LNZC01000005">
    <property type="protein sequence ID" value="KTD81436.1"/>
    <property type="molecule type" value="Genomic_DNA"/>
</dbReference>